<dbReference type="RefSeq" id="WP_307206097.1">
    <property type="nucleotide sequence ID" value="NZ_JAUSSU010000008.1"/>
</dbReference>
<organism evidence="1 2">
    <name type="scientific">Paenibacillus harenae</name>
    <dbReference type="NCBI Taxonomy" id="306543"/>
    <lineage>
        <taxon>Bacteria</taxon>
        <taxon>Bacillati</taxon>
        <taxon>Bacillota</taxon>
        <taxon>Bacilli</taxon>
        <taxon>Bacillales</taxon>
        <taxon>Paenibacillaceae</taxon>
        <taxon>Paenibacillus</taxon>
    </lineage>
</organism>
<reference evidence="1 2" key="1">
    <citation type="submission" date="2023-07" db="EMBL/GenBank/DDBJ databases">
        <title>Sorghum-associated microbial communities from plants grown in Nebraska, USA.</title>
        <authorList>
            <person name="Schachtman D."/>
        </authorList>
    </citation>
    <scope>NUCLEOTIDE SEQUENCE [LARGE SCALE GENOMIC DNA]</scope>
    <source>
        <strain evidence="1 2">CC482</strain>
    </source>
</reference>
<proteinExistence type="predicted"/>
<keyword evidence="2" id="KW-1185">Reference proteome</keyword>
<protein>
    <submittedName>
        <fullName evidence="1">Uncharacterized protein</fullName>
    </submittedName>
</protein>
<name>A0ABT9U635_PAEHA</name>
<evidence type="ECO:0000313" key="1">
    <source>
        <dbReference type="EMBL" id="MDQ0114717.1"/>
    </source>
</evidence>
<sequence>MDQFELAHKALIEEHLERRKGERKGRLLRGHSFGERLLLQNVKFWRACYVGLSQ</sequence>
<dbReference type="EMBL" id="JAUSSU010000008">
    <property type="protein sequence ID" value="MDQ0114717.1"/>
    <property type="molecule type" value="Genomic_DNA"/>
</dbReference>
<dbReference type="Proteomes" id="UP001229346">
    <property type="component" value="Unassembled WGS sequence"/>
</dbReference>
<evidence type="ECO:0000313" key="2">
    <source>
        <dbReference type="Proteomes" id="UP001229346"/>
    </source>
</evidence>
<accession>A0ABT9U635</accession>
<comment type="caution">
    <text evidence="1">The sequence shown here is derived from an EMBL/GenBank/DDBJ whole genome shotgun (WGS) entry which is preliminary data.</text>
</comment>
<gene>
    <name evidence="1" type="ORF">J2T15_004173</name>
</gene>